<reference evidence="3" key="1">
    <citation type="submission" date="2022-11" db="UniProtKB">
        <authorList>
            <consortium name="WormBaseParasite"/>
        </authorList>
    </citation>
    <scope>IDENTIFICATION</scope>
</reference>
<feature type="region of interest" description="Disordered" evidence="1">
    <location>
        <begin position="1"/>
        <end position="25"/>
    </location>
</feature>
<evidence type="ECO:0000313" key="3">
    <source>
        <dbReference type="WBParaSite" id="PSAMB.scaffold11035size3647.g33813.t1"/>
    </source>
</evidence>
<accession>A0A914UME4</accession>
<organism evidence="2 3">
    <name type="scientific">Plectus sambesii</name>
    <dbReference type="NCBI Taxonomy" id="2011161"/>
    <lineage>
        <taxon>Eukaryota</taxon>
        <taxon>Metazoa</taxon>
        <taxon>Ecdysozoa</taxon>
        <taxon>Nematoda</taxon>
        <taxon>Chromadorea</taxon>
        <taxon>Plectida</taxon>
        <taxon>Plectina</taxon>
        <taxon>Plectoidea</taxon>
        <taxon>Plectidae</taxon>
        <taxon>Plectus</taxon>
    </lineage>
</organism>
<protein>
    <submittedName>
        <fullName evidence="3">Uncharacterized protein</fullName>
    </submittedName>
</protein>
<name>A0A914UME4_9BILA</name>
<sequence length="68" mass="7378">MIGRITHVSADSSSELLFPESPKEPSSAELAKWGLQPEATHFHKAAEFTPGSVDVYAFMQSLANKNTS</sequence>
<proteinExistence type="predicted"/>
<keyword evidence="2" id="KW-1185">Reference proteome</keyword>
<evidence type="ECO:0000256" key="1">
    <source>
        <dbReference type="SAM" id="MobiDB-lite"/>
    </source>
</evidence>
<dbReference type="WBParaSite" id="PSAMB.scaffold11035size3647.g33813.t1">
    <property type="protein sequence ID" value="PSAMB.scaffold11035size3647.g33813.t1"/>
    <property type="gene ID" value="PSAMB.scaffold11035size3647.g33813"/>
</dbReference>
<dbReference type="AlphaFoldDB" id="A0A914UME4"/>
<evidence type="ECO:0000313" key="2">
    <source>
        <dbReference type="Proteomes" id="UP000887566"/>
    </source>
</evidence>
<dbReference type="Proteomes" id="UP000887566">
    <property type="component" value="Unplaced"/>
</dbReference>